<dbReference type="GO" id="GO:0045437">
    <property type="term" value="F:uridine nucleosidase activity"/>
    <property type="evidence" value="ECO:0007669"/>
    <property type="project" value="UniProtKB-ARBA"/>
</dbReference>
<feature type="domain" description="Inosine/uridine-preferring nucleoside hydrolase" evidence="3">
    <location>
        <begin position="5"/>
        <end position="292"/>
    </location>
</feature>
<dbReference type="GO" id="GO:0008477">
    <property type="term" value="F:purine nucleosidase activity"/>
    <property type="evidence" value="ECO:0007669"/>
    <property type="project" value="TreeGrafter"/>
</dbReference>
<dbReference type="PANTHER" id="PTHR12304:SF4">
    <property type="entry name" value="URIDINE NUCLEOSIDASE"/>
    <property type="match status" value="1"/>
</dbReference>
<gene>
    <name evidence="4" type="ORF">C8P66_11424</name>
</gene>
<dbReference type="InterPro" id="IPR036452">
    <property type="entry name" value="Ribo_hydro-like"/>
</dbReference>
<evidence type="ECO:0000256" key="2">
    <source>
        <dbReference type="ARBA" id="ARBA00023295"/>
    </source>
</evidence>
<reference evidence="4 5" key="1">
    <citation type="submission" date="2018-06" db="EMBL/GenBank/DDBJ databases">
        <title>Genomic Encyclopedia of Archaeal and Bacterial Type Strains, Phase II (KMG-II): from individual species to whole genera.</title>
        <authorList>
            <person name="Goeker M."/>
        </authorList>
    </citation>
    <scope>NUCLEOTIDE SEQUENCE [LARGE SCALE GENOMIC DNA]</scope>
    <source>
        <strain evidence="4 5">DSM 24525</strain>
    </source>
</reference>
<evidence type="ECO:0000313" key="4">
    <source>
        <dbReference type="EMBL" id="PZW44735.1"/>
    </source>
</evidence>
<dbReference type="GO" id="GO:0005829">
    <property type="term" value="C:cytosol"/>
    <property type="evidence" value="ECO:0007669"/>
    <property type="project" value="TreeGrafter"/>
</dbReference>
<dbReference type="OrthoDB" id="9797882at2"/>
<dbReference type="Pfam" id="PF01156">
    <property type="entry name" value="IU_nuc_hydro"/>
    <property type="match status" value="1"/>
</dbReference>
<dbReference type="InterPro" id="IPR023186">
    <property type="entry name" value="IUNH"/>
</dbReference>
<keyword evidence="2" id="KW-0326">Glycosidase</keyword>
<keyword evidence="5" id="KW-1185">Reference proteome</keyword>
<evidence type="ECO:0000313" key="5">
    <source>
        <dbReference type="Proteomes" id="UP000249688"/>
    </source>
</evidence>
<dbReference type="InterPro" id="IPR015910">
    <property type="entry name" value="I/U_nuclsd_hydro_CS"/>
</dbReference>
<dbReference type="Proteomes" id="UP000249688">
    <property type="component" value="Unassembled WGS sequence"/>
</dbReference>
<accession>A0A2W7IHY2</accession>
<name>A0A2W7IHY2_9PROT</name>
<dbReference type="RefSeq" id="WP_111398720.1">
    <property type="nucleotide sequence ID" value="NZ_QKYU01000014.1"/>
</dbReference>
<evidence type="ECO:0000259" key="3">
    <source>
        <dbReference type="Pfam" id="PF01156"/>
    </source>
</evidence>
<dbReference type="InterPro" id="IPR001910">
    <property type="entry name" value="Inosine/uridine_hydrolase_dom"/>
</dbReference>
<dbReference type="AlphaFoldDB" id="A0A2W7IHY2"/>
<proteinExistence type="predicted"/>
<organism evidence="4 5">
    <name type="scientific">Humitalea rosea</name>
    <dbReference type="NCBI Taxonomy" id="990373"/>
    <lineage>
        <taxon>Bacteria</taxon>
        <taxon>Pseudomonadati</taxon>
        <taxon>Pseudomonadota</taxon>
        <taxon>Alphaproteobacteria</taxon>
        <taxon>Acetobacterales</taxon>
        <taxon>Roseomonadaceae</taxon>
        <taxon>Humitalea</taxon>
    </lineage>
</organism>
<dbReference type="Gene3D" id="3.90.245.10">
    <property type="entry name" value="Ribonucleoside hydrolase-like"/>
    <property type="match status" value="1"/>
</dbReference>
<dbReference type="GO" id="GO:0006152">
    <property type="term" value="P:purine nucleoside catabolic process"/>
    <property type="evidence" value="ECO:0007669"/>
    <property type="project" value="TreeGrafter"/>
</dbReference>
<protein>
    <submittedName>
        <fullName evidence="4">Purine nucleosidase</fullName>
    </submittedName>
</protein>
<dbReference type="PROSITE" id="PS01247">
    <property type="entry name" value="IUNH"/>
    <property type="match status" value="1"/>
</dbReference>
<comment type="caution">
    <text evidence="4">The sequence shown here is derived from an EMBL/GenBank/DDBJ whole genome shotgun (WGS) entry which is preliminary data.</text>
</comment>
<dbReference type="SUPFAM" id="SSF53590">
    <property type="entry name" value="Nucleoside hydrolase"/>
    <property type="match status" value="1"/>
</dbReference>
<evidence type="ECO:0000256" key="1">
    <source>
        <dbReference type="ARBA" id="ARBA00022801"/>
    </source>
</evidence>
<keyword evidence="1" id="KW-0378">Hydrolase</keyword>
<sequence>MIPAIIDCDPGTDDAIALFLALAMMEVRLVTVSGGNVPLARTLANARALVGMTGQAVPVVAGAAHPLIGAHRDEAAVHGADGLGGVVLPEGPPATPGIAADAIRAVLRDAAPRSVHAIALAPSANLALALATEPALAGRLASISVMAGAWGEGNWTPSAEYNAAMDPEALAMLLAVDAPVTLVTLDLTAQALVTPARLAALPRTGVCARAAAAILGAVPPSRRFSGRGFALHDPCAVAAVLEPGLFGFRDAAVRVDSGDGAARGRTHIDRWGRTGATPNVLLAEALDADGFFAMLGQALSQLP</sequence>
<dbReference type="PANTHER" id="PTHR12304">
    <property type="entry name" value="INOSINE-URIDINE PREFERRING NUCLEOSIDE HYDROLASE"/>
    <property type="match status" value="1"/>
</dbReference>
<dbReference type="EMBL" id="QKYU01000014">
    <property type="protein sequence ID" value="PZW44735.1"/>
    <property type="molecule type" value="Genomic_DNA"/>
</dbReference>